<name>A0A0V0GWL8_SOLCH</name>
<dbReference type="EMBL" id="GEDG01026723">
    <property type="protein sequence ID" value="JAP14328.1"/>
    <property type="molecule type" value="Transcribed_RNA"/>
</dbReference>
<dbReference type="AlphaFoldDB" id="A0A0V0GWL8"/>
<accession>A0A0V0GWL8</accession>
<reference evidence="1" key="1">
    <citation type="submission" date="2015-12" db="EMBL/GenBank/DDBJ databases">
        <title>Gene expression during late stages of embryo sac development: a critical building block for successful pollen-pistil interactions.</title>
        <authorList>
            <person name="Liu Y."/>
            <person name="Joly V."/>
            <person name="Sabar M."/>
            <person name="Matton D.P."/>
        </authorList>
    </citation>
    <scope>NUCLEOTIDE SEQUENCE</scope>
</reference>
<protein>
    <submittedName>
        <fullName evidence="1">Putative ovule protein</fullName>
    </submittedName>
</protein>
<proteinExistence type="predicted"/>
<evidence type="ECO:0000313" key="1">
    <source>
        <dbReference type="EMBL" id="JAP12532.1"/>
    </source>
</evidence>
<organism evidence="1">
    <name type="scientific">Solanum chacoense</name>
    <name type="common">Chaco potato</name>
    <dbReference type="NCBI Taxonomy" id="4108"/>
    <lineage>
        <taxon>Eukaryota</taxon>
        <taxon>Viridiplantae</taxon>
        <taxon>Streptophyta</taxon>
        <taxon>Embryophyta</taxon>
        <taxon>Tracheophyta</taxon>
        <taxon>Spermatophyta</taxon>
        <taxon>Magnoliopsida</taxon>
        <taxon>eudicotyledons</taxon>
        <taxon>Gunneridae</taxon>
        <taxon>Pentapetalae</taxon>
        <taxon>asterids</taxon>
        <taxon>lamiids</taxon>
        <taxon>Solanales</taxon>
        <taxon>Solanaceae</taxon>
        <taxon>Solanoideae</taxon>
        <taxon>Solaneae</taxon>
        <taxon>Solanum</taxon>
    </lineage>
</organism>
<dbReference type="EMBL" id="GEDG01029458">
    <property type="protein sequence ID" value="JAP12532.1"/>
    <property type="molecule type" value="Transcribed_RNA"/>
</dbReference>
<sequence length="85" mass="10369">MATRISPYKTQKMHHEMELSLKSHVPHLRCHARQQFFSSRENMLNCFLSFTRESYKNKKSRRLCNFTKRVIYRQKKKVKFCNAQT</sequence>